<evidence type="ECO:0000313" key="1">
    <source>
        <dbReference type="EMBL" id="GAI17349.1"/>
    </source>
</evidence>
<name>X1NF98_9ZZZZ</name>
<dbReference type="EMBL" id="BARV01008227">
    <property type="protein sequence ID" value="GAI17349.1"/>
    <property type="molecule type" value="Genomic_DNA"/>
</dbReference>
<comment type="caution">
    <text evidence="1">The sequence shown here is derived from an EMBL/GenBank/DDBJ whole genome shotgun (WGS) entry which is preliminary data.</text>
</comment>
<dbReference type="InterPro" id="IPR013320">
    <property type="entry name" value="ConA-like_dom_sf"/>
</dbReference>
<protein>
    <recommendedName>
        <fullName evidence="2">LamG-like jellyroll fold domain-containing protein</fullName>
    </recommendedName>
</protein>
<feature type="non-terminal residue" evidence="1">
    <location>
        <position position="1"/>
    </location>
</feature>
<dbReference type="Gene3D" id="2.60.120.200">
    <property type="match status" value="1"/>
</dbReference>
<sequence>PIGVHPTEMELLLDLFFRRSLTDVVDDWAAPHHPVARTPGGSPGGPAWTDLANNLTVLDFNSATPDFLECPAADSGDLNFMAGPFSLATWIKADALGVAVIMCKDGTTDGWSWWIDTAPGEMNLQTFQGVGTTQTSIGAANDIIIGTWRFVSTARSGASVRLYTNGVDVTTVAASHVDPLTAAAHKFHIGINDIEGAGWIDGQLRRPRVWNRCLPASEMLAIFEMERALFGV</sequence>
<gene>
    <name evidence="1" type="ORF">S06H3_16606</name>
</gene>
<proteinExistence type="predicted"/>
<evidence type="ECO:0008006" key="2">
    <source>
        <dbReference type="Google" id="ProtNLM"/>
    </source>
</evidence>
<dbReference type="Pfam" id="PF13385">
    <property type="entry name" value="Laminin_G_3"/>
    <property type="match status" value="1"/>
</dbReference>
<organism evidence="1">
    <name type="scientific">marine sediment metagenome</name>
    <dbReference type="NCBI Taxonomy" id="412755"/>
    <lineage>
        <taxon>unclassified sequences</taxon>
        <taxon>metagenomes</taxon>
        <taxon>ecological metagenomes</taxon>
    </lineage>
</organism>
<dbReference type="SUPFAM" id="SSF49899">
    <property type="entry name" value="Concanavalin A-like lectins/glucanases"/>
    <property type="match status" value="1"/>
</dbReference>
<dbReference type="AlphaFoldDB" id="X1NF98"/>
<reference evidence="1" key="1">
    <citation type="journal article" date="2014" name="Front. Microbiol.">
        <title>High frequency of phylogenetically diverse reductive dehalogenase-homologous genes in deep subseafloor sedimentary metagenomes.</title>
        <authorList>
            <person name="Kawai M."/>
            <person name="Futagami T."/>
            <person name="Toyoda A."/>
            <person name="Takaki Y."/>
            <person name="Nishi S."/>
            <person name="Hori S."/>
            <person name="Arai W."/>
            <person name="Tsubouchi T."/>
            <person name="Morono Y."/>
            <person name="Uchiyama I."/>
            <person name="Ito T."/>
            <person name="Fujiyama A."/>
            <person name="Inagaki F."/>
            <person name="Takami H."/>
        </authorList>
    </citation>
    <scope>NUCLEOTIDE SEQUENCE</scope>
    <source>
        <strain evidence="1">Expedition CK06-06</strain>
    </source>
</reference>
<accession>X1NF98</accession>